<proteinExistence type="predicted"/>
<protein>
    <recommendedName>
        <fullName evidence="3">HNH endonuclease</fullName>
    </recommendedName>
</protein>
<dbReference type="OrthoDB" id="4850648at2759"/>
<dbReference type="PANTHER" id="PTHR37827">
    <property type="entry name" value="TUDOR DOMAIN-CONTAINING PROTEIN"/>
    <property type="match status" value="1"/>
</dbReference>
<evidence type="ECO:0000313" key="2">
    <source>
        <dbReference type="Proteomes" id="UP000521943"/>
    </source>
</evidence>
<dbReference type="InterPro" id="IPR003615">
    <property type="entry name" value="HNH_nuc"/>
</dbReference>
<sequence>MSEREPSSQYTLFQDCLASQLFAKEPEFRSTEGDDLSDFASYLAAEAWPVVPERFQQASYEALTRGDLGNLDVDELPLDALFVRKVLGKYAEEATAPPPVWSSNEDGRSAEICERQVPLTYHHLVPRSAWHTEAMLNKVAWLCRPCHSVVHRVASNEELAQSYHTVELLLEREDVQRWQRYASKQRFGVRRG</sequence>
<organism evidence="1 2">
    <name type="scientific">Ephemerocybe angulata</name>
    <dbReference type="NCBI Taxonomy" id="980116"/>
    <lineage>
        <taxon>Eukaryota</taxon>
        <taxon>Fungi</taxon>
        <taxon>Dikarya</taxon>
        <taxon>Basidiomycota</taxon>
        <taxon>Agaricomycotina</taxon>
        <taxon>Agaricomycetes</taxon>
        <taxon>Agaricomycetidae</taxon>
        <taxon>Agaricales</taxon>
        <taxon>Agaricineae</taxon>
        <taxon>Psathyrellaceae</taxon>
        <taxon>Ephemerocybe</taxon>
    </lineage>
</organism>
<name>A0A8H6M4Z9_9AGAR</name>
<dbReference type="PANTHER" id="PTHR37827:SF1">
    <property type="entry name" value="HNH DOMAIN-CONTAINING PROTEIN"/>
    <property type="match status" value="1"/>
</dbReference>
<dbReference type="AlphaFoldDB" id="A0A8H6M4Z9"/>
<comment type="caution">
    <text evidence="1">The sequence shown here is derived from an EMBL/GenBank/DDBJ whole genome shotgun (WGS) entry which is preliminary data.</text>
</comment>
<dbReference type="EMBL" id="JACGCI010000044">
    <property type="protein sequence ID" value="KAF6752391.1"/>
    <property type="molecule type" value="Genomic_DNA"/>
</dbReference>
<dbReference type="Proteomes" id="UP000521943">
    <property type="component" value="Unassembled WGS sequence"/>
</dbReference>
<gene>
    <name evidence="1" type="ORF">DFP72DRAFT_904771</name>
</gene>
<keyword evidence="2" id="KW-1185">Reference proteome</keyword>
<accession>A0A8H6M4Z9</accession>
<dbReference type="CDD" id="cd00085">
    <property type="entry name" value="HNHc"/>
    <property type="match status" value="1"/>
</dbReference>
<evidence type="ECO:0000313" key="1">
    <source>
        <dbReference type="EMBL" id="KAF6752391.1"/>
    </source>
</evidence>
<reference evidence="1 2" key="1">
    <citation type="submission" date="2020-07" db="EMBL/GenBank/DDBJ databases">
        <title>Comparative genomics of pyrophilous fungi reveals a link between fire events and developmental genes.</title>
        <authorList>
            <consortium name="DOE Joint Genome Institute"/>
            <person name="Steindorff A.S."/>
            <person name="Carver A."/>
            <person name="Calhoun S."/>
            <person name="Stillman K."/>
            <person name="Liu H."/>
            <person name="Lipzen A."/>
            <person name="Pangilinan J."/>
            <person name="Labutti K."/>
            <person name="Bruns T.D."/>
            <person name="Grigoriev I.V."/>
        </authorList>
    </citation>
    <scope>NUCLEOTIDE SEQUENCE [LARGE SCALE GENOMIC DNA]</scope>
    <source>
        <strain evidence="1 2">CBS 144469</strain>
    </source>
</reference>
<evidence type="ECO:0008006" key="3">
    <source>
        <dbReference type="Google" id="ProtNLM"/>
    </source>
</evidence>